<proteinExistence type="predicted"/>
<reference evidence="3 4" key="1">
    <citation type="submission" date="2021-09" db="EMBL/GenBank/DDBJ databases">
        <title>Genome sequencing and assembly of Chryseobacterium sp. RG1.</title>
        <authorList>
            <person name="Chhetri G."/>
        </authorList>
    </citation>
    <scope>NUCLEOTIDE SEQUENCE [LARGE SCALE GENOMIC DNA]</scope>
    <source>
        <strain evidence="3 4">RG1</strain>
    </source>
</reference>
<dbReference type="PANTHER" id="PTHR35535:SF2">
    <property type="entry name" value="DUF306 DOMAIN-CONTAINING PROTEIN"/>
    <property type="match status" value="1"/>
</dbReference>
<evidence type="ECO:0000313" key="4">
    <source>
        <dbReference type="Proteomes" id="UP000618240"/>
    </source>
</evidence>
<sequence length="151" mass="17257">MRKIFVSVLTVLFLGILFNCTSATKQNTAINTPEYHIQRQWMLVSFENFTKADLMKNKAEINLTGKQEEGKIRGGAYMGCNSMSFSAEFKNNGNVKILALLSTMKACQNMELENEFQKKFEHMTKYKVEGHFLTLSDDKGNSMKFVASDWD</sequence>
<name>A0ABS7ZZ65_9FLAO</name>
<evidence type="ECO:0000313" key="3">
    <source>
        <dbReference type="EMBL" id="MCA6067027.1"/>
    </source>
</evidence>
<evidence type="ECO:0000259" key="2">
    <source>
        <dbReference type="Pfam" id="PF03724"/>
    </source>
</evidence>
<feature type="domain" description="DUF306" evidence="2">
    <location>
        <begin position="38"/>
        <end position="144"/>
    </location>
</feature>
<dbReference type="Gene3D" id="2.40.128.270">
    <property type="match status" value="1"/>
</dbReference>
<accession>A0ABS7ZZ65</accession>
<dbReference type="InterPro" id="IPR005184">
    <property type="entry name" value="DUF306_Meta_HslJ"/>
</dbReference>
<organism evidence="3 4">
    <name type="scientific">Chryseobacterium tagetis</name>
    <dbReference type="NCBI Taxonomy" id="2801334"/>
    <lineage>
        <taxon>Bacteria</taxon>
        <taxon>Pseudomonadati</taxon>
        <taxon>Bacteroidota</taxon>
        <taxon>Flavobacteriia</taxon>
        <taxon>Flavobacteriales</taxon>
        <taxon>Weeksellaceae</taxon>
        <taxon>Chryseobacterium group</taxon>
        <taxon>Chryseobacterium</taxon>
    </lineage>
</organism>
<dbReference type="InterPro" id="IPR053147">
    <property type="entry name" value="Hsp_HslJ-like"/>
</dbReference>
<gene>
    <name evidence="3" type="ORF">JI747_007545</name>
</gene>
<evidence type="ECO:0000256" key="1">
    <source>
        <dbReference type="SAM" id="SignalP"/>
    </source>
</evidence>
<keyword evidence="4" id="KW-1185">Reference proteome</keyword>
<keyword evidence="1" id="KW-0732">Signal</keyword>
<dbReference type="RefSeq" id="WP_225687395.1">
    <property type="nucleotide sequence ID" value="NZ_JAERSE020000002.1"/>
</dbReference>
<comment type="caution">
    <text evidence="3">The sequence shown here is derived from an EMBL/GenBank/DDBJ whole genome shotgun (WGS) entry which is preliminary data.</text>
</comment>
<feature type="chain" id="PRO_5047331221" evidence="1">
    <location>
        <begin position="26"/>
        <end position="151"/>
    </location>
</feature>
<dbReference type="EMBL" id="JAERSE020000002">
    <property type="protein sequence ID" value="MCA6067027.1"/>
    <property type="molecule type" value="Genomic_DNA"/>
</dbReference>
<dbReference type="Pfam" id="PF03724">
    <property type="entry name" value="META"/>
    <property type="match status" value="1"/>
</dbReference>
<feature type="signal peptide" evidence="1">
    <location>
        <begin position="1"/>
        <end position="25"/>
    </location>
</feature>
<dbReference type="Proteomes" id="UP000618240">
    <property type="component" value="Unassembled WGS sequence"/>
</dbReference>
<dbReference type="InterPro" id="IPR038670">
    <property type="entry name" value="HslJ-like_sf"/>
</dbReference>
<protein>
    <submittedName>
        <fullName evidence="3">META domain-containing protein</fullName>
    </submittedName>
</protein>
<dbReference type="PANTHER" id="PTHR35535">
    <property type="entry name" value="HEAT SHOCK PROTEIN HSLJ"/>
    <property type="match status" value="1"/>
</dbReference>